<comment type="similarity">
    <text evidence="2">Belongs to the polysaccharide lyase 1 family.</text>
</comment>
<dbReference type="EMBL" id="PNYB01000010">
    <property type="protein sequence ID" value="PMS24375.1"/>
    <property type="molecule type" value="Genomic_DNA"/>
</dbReference>
<dbReference type="PANTHER" id="PTHR31683:SF18">
    <property type="entry name" value="PECTATE LYASE 21-RELATED"/>
    <property type="match status" value="1"/>
</dbReference>
<dbReference type="GO" id="GO:0000272">
    <property type="term" value="P:polysaccharide catabolic process"/>
    <property type="evidence" value="ECO:0007669"/>
    <property type="project" value="UniProtKB-KW"/>
</dbReference>
<organism evidence="5 6">
    <name type="scientific">Trinickia soli</name>
    <dbReference type="NCBI Taxonomy" id="380675"/>
    <lineage>
        <taxon>Bacteria</taxon>
        <taxon>Pseudomonadati</taxon>
        <taxon>Pseudomonadota</taxon>
        <taxon>Betaproteobacteria</taxon>
        <taxon>Burkholderiales</taxon>
        <taxon>Burkholderiaceae</taxon>
        <taxon>Trinickia</taxon>
    </lineage>
</organism>
<dbReference type="SUPFAM" id="SSF51126">
    <property type="entry name" value="Pectin lyase-like"/>
    <property type="match status" value="1"/>
</dbReference>
<feature type="region of interest" description="Disordered" evidence="3">
    <location>
        <begin position="115"/>
        <end position="204"/>
    </location>
</feature>
<dbReference type="Gene3D" id="2.160.20.10">
    <property type="entry name" value="Single-stranded right-handed beta-helix, Pectin lyase-like"/>
    <property type="match status" value="1"/>
</dbReference>
<protein>
    <recommendedName>
        <fullName evidence="4">Pectate lyase domain-containing protein</fullName>
    </recommendedName>
</protein>
<keyword evidence="6" id="KW-1185">Reference proteome</keyword>
<proteinExistence type="inferred from homology"/>
<feature type="compositionally biased region" description="Gly residues" evidence="3">
    <location>
        <begin position="190"/>
        <end position="201"/>
    </location>
</feature>
<sequence>MKEEYFSTTLVQPGDDPPARFASEYIASLHSNRLPAGVLICLSLGAPFSVAPPSTLPERVMTTVNSTTFPDLFPSPGSPQFNSTVQQQLASLERDFEQQLGSLRQDVANLIKQQNGTSKRSPGHHHGKQLRHDSVSTPSPNHSNHPAPDPYQQHEQPPSGKPATDPSVGGTSPSTGSGANHSRETLSAGHGWGAQNGGVTGGSKADASHVYTVTNREQLVQALGGSNATNGSNSTPKIILIMGNIDLNKDSNGKELTRRDFASEKDQLNHDMINVGPNTTIIGVGKDAGISGGGFNVSNSHNIIIRNLTMSSPYDFFPGKDAQGNPHGRVYSIEAKGTQNLWVDHNTFKDGATPSGAISGDQIDFTDGANYATFSYNQFLSHNKSILIGSSDGMTSDKGKLNVTIDHNLFSGLSQRDPRVRFGNVEVANNLYQDSSTQSNRFQYNFGIGVDANVTSQNNAFETNGISEQQLVKRFGSSGHLTDTGSLVNGKPVNLSSSPTGSGPGAGGIGHLDPTNQVASIVLSDAGAGRIGQGE</sequence>
<evidence type="ECO:0000313" key="5">
    <source>
        <dbReference type="EMBL" id="PMS24375.1"/>
    </source>
</evidence>
<keyword evidence="2" id="KW-0119">Carbohydrate metabolism</keyword>
<dbReference type="Proteomes" id="UP000235347">
    <property type="component" value="Unassembled WGS sequence"/>
</dbReference>
<evidence type="ECO:0000256" key="1">
    <source>
        <dbReference type="ARBA" id="ARBA00023239"/>
    </source>
</evidence>
<gene>
    <name evidence="5" type="ORF">C0Z19_13980</name>
</gene>
<feature type="domain" description="Pectate lyase" evidence="4">
    <location>
        <begin position="206"/>
        <end position="467"/>
    </location>
</feature>
<evidence type="ECO:0000256" key="3">
    <source>
        <dbReference type="SAM" id="MobiDB-lite"/>
    </source>
</evidence>
<feature type="compositionally biased region" description="Polar residues" evidence="3">
    <location>
        <begin position="135"/>
        <end position="144"/>
    </location>
</feature>
<dbReference type="GO" id="GO:0030570">
    <property type="term" value="F:pectate lyase activity"/>
    <property type="evidence" value="ECO:0007669"/>
    <property type="project" value="InterPro"/>
</dbReference>
<dbReference type="Pfam" id="PF00544">
    <property type="entry name" value="Pectate_lyase_4"/>
    <property type="match status" value="1"/>
</dbReference>
<reference evidence="5 6" key="1">
    <citation type="submission" date="2018-01" db="EMBL/GenBank/DDBJ databases">
        <title>Whole genome analyses suggest that Burkholderia sensu lato contains two further novel genera in the rhizoxinica-symbiotica group Mycetohabitans gen. nov., and Trinickia gen. nov.: implications for the evolution of diazotrophy and nodulation in the Burkholderiaceae.</title>
        <authorList>
            <person name="Estrada-de los Santos P."/>
            <person name="Palmer M."/>
            <person name="Chavez-Ramirez B."/>
            <person name="Beukes C."/>
            <person name="Steenkamp E.T."/>
            <person name="Hirsch A.M."/>
            <person name="Manyaka P."/>
            <person name="Maluk M."/>
            <person name="Lafos M."/>
            <person name="Crook M."/>
            <person name="Gross E."/>
            <person name="Simon M.F."/>
            <person name="Bueno dos Reis Junior F."/>
            <person name="Poole P.S."/>
            <person name="Venter S.N."/>
            <person name="James E.K."/>
        </authorList>
    </citation>
    <scope>NUCLEOTIDE SEQUENCE [LARGE SCALE GENOMIC DNA]</scope>
    <source>
        <strain evidence="5 6">GP25-8</strain>
    </source>
</reference>
<evidence type="ECO:0000259" key="4">
    <source>
        <dbReference type="SMART" id="SM00656"/>
    </source>
</evidence>
<accession>A0A2N7W4P0</accession>
<feature type="region of interest" description="Disordered" evidence="3">
    <location>
        <begin position="483"/>
        <end position="513"/>
    </location>
</feature>
<dbReference type="AlphaFoldDB" id="A0A2N7W4P0"/>
<dbReference type="SMART" id="SM00656">
    <property type="entry name" value="Amb_all"/>
    <property type="match status" value="1"/>
</dbReference>
<dbReference type="InterPro" id="IPR002022">
    <property type="entry name" value="Pec_lyase"/>
</dbReference>
<dbReference type="PANTHER" id="PTHR31683">
    <property type="entry name" value="PECTATE LYASE 18-RELATED"/>
    <property type="match status" value="1"/>
</dbReference>
<name>A0A2N7W4P0_9BURK</name>
<keyword evidence="2" id="KW-0624">Polysaccharide degradation</keyword>
<dbReference type="InterPro" id="IPR011050">
    <property type="entry name" value="Pectin_lyase_fold/virulence"/>
</dbReference>
<keyword evidence="1 2" id="KW-0456">Lyase</keyword>
<comment type="caution">
    <text evidence="5">The sequence shown here is derived from an EMBL/GenBank/DDBJ whole genome shotgun (WGS) entry which is preliminary data.</text>
</comment>
<keyword evidence="2" id="KW-0964">Secreted</keyword>
<dbReference type="InterPro" id="IPR045032">
    <property type="entry name" value="PEL"/>
</dbReference>
<dbReference type="GO" id="GO:0005576">
    <property type="term" value="C:extracellular region"/>
    <property type="evidence" value="ECO:0007669"/>
    <property type="project" value="UniProtKB-SubCell"/>
</dbReference>
<dbReference type="InterPro" id="IPR012334">
    <property type="entry name" value="Pectin_lyas_fold"/>
</dbReference>
<evidence type="ECO:0000256" key="2">
    <source>
        <dbReference type="RuleBase" id="RU361173"/>
    </source>
</evidence>
<evidence type="ECO:0000313" key="6">
    <source>
        <dbReference type="Proteomes" id="UP000235347"/>
    </source>
</evidence>
<feature type="compositionally biased region" description="Low complexity" evidence="3">
    <location>
        <begin position="166"/>
        <end position="178"/>
    </location>
</feature>
<comment type="subcellular location">
    <subcellularLocation>
        <location evidence="2">Secreted</location>
    </subcellularLocation>
</comment>